<feature type="transmembrane region" description="Helical" evidence="1">
    <location>
        <begin position="379"/>
        <end position="401"/>
    </location>
</feature>
<keyword evidence="1" id="KW-1133">Transmembrane helix</keyword>
<dbReference type="Proteomes" id="UP001198220">
    <property type="component" value="Unassembled WGS sequence"/>
</dbReference>
<organism evidence="3 4">
    <name type="scientific">Hominiventricola filiformis</name>
    <dbReference type="NCBI Taxonomy" id="2885352"/>
    <lineage>
        <taxon>Bacteria</taxon>
        <taxon>Bacillati</taxon>
        <taxon>Bacillota</taxon>
        <taxon>Clostridia</taxon>
        <taxon>Lachnospirales</taxon>
        <taxon>Lachnospiraceae</taxon>
        <taxon>Hominiventricola</taxon>
    </lineage>
</organism>
<dbReference type="EMBL" id="JAJEPS010000019">
    <property type="protein sequence ID" value="MCC2127351.1"/>
    <property type="molecule type" value="Genomic_DNA"/>
</dbReference>
<feature type="transmembrane region" description="Helical" evidence="1">
    <location>
        <begin position="408"/>
        <end position="424"/>
    </location>
</feature>
<sequence length="499" mass="52328">MENIMIGFANVFQLSNLLVCIGGLFIGVLFGALPGFSATMAVAIFVPFTYVMEPGAALLLLSALYCGGVFGGSIPAVLVGIPGTPASAPTALEGKALVRKGEAGRALNLVTLASCFGGFVSSVALLVCAPLLAKIAKMVGQPEQMFVAIFGLSVVVMLSQDNLFKGLMVAVVSLLLATFGQDPVEGFPRFTYGLSQLTGGFSVVPVLIGLFSLPEVFKMLEDPLGKMAESGKVGSMKLKIEDITHNMFNAIRSTVLGVLIGIVPAAGPDIAAFLSYNEAKKASKHPEQFGNGSAEGIVAAEAANNGVTGGSLIPLLTLGIPGSAPAAIFLGAMIIHGVRPGPTLFTQHADTVYTMIIGFALINLLMYIVGMIYCKCGSLILVIPKSILATVIVVLAVVGTFATNKNMFDVYVMLGAGIIGYIMLRNDFPISPVALALLLGTNMEKSLSLTRTMYEGQFYMVFTRPLAAALAIFTVFSFVFPLVKIAKEKKKKKAEEGQA</sequence>
<evidence type="ECO:0000256" key="1">
    <source>
        <dbReference type="SAM" id="Phobius"/>
    </source>
</evidence>
<dbReference type="Pfam" id="PF01970">
    <property type="entry name" value="TctA"/>
    <property type="match status" value="1"/>
</dbReference>
<dbReference type="InterPro" id="IPR002823">
    <property type="entry name" value="DUF112_TM"/>
</dbReference>
<keyword evidence="1" id="KW-0472">Membrane</keyword>
<gene>
    <name evidence="3" type="ORF">LKD36_14400</name>
</gene>
<feature type="transmembrane region" description="Helical" evidence="1">
    <location>
        <begin position="350"/>
        <end position="373"/>
    </location>
</feature>
<feature type="transmembrane region" description="Helical" evidence="1">
    <location>
        <begin position="197"/>
        <end position="217"/>
    </location>
</feature>
<feature type="transmembrane region" description="Helical" evidence="1">
    <location>
        <begin position="32"/>
        <end position="51"/>
    </location>
</feature>
<feature type="transmembrane region" description="Helical" evidence="1">
    <location>
        <begin position="7"/>
        <end position="26"/>
    </location>
</feature>
<keyword evidence="1" id="KW-0812">Transmembrane</keyword>
<dbReference type="PANTHER" id="PTHR35342">
    <property type="entry name" value="TRICARBOXYLIC TRANSPORT PROTEIN"/>
    <property type="match status" value="1"/>
</dbReference>
<feature type="transmembrane region" description="Helical" evidence="1">
    <location>
        <begin position="109"/>
        <end position="133"/>
    </location>
</feature>
<reference evidence="3 4" key="1">
    <citation type="submission" date="2021-10" db="EMBL/GenBank/DDBJ databases">
        <title>Anaerobic single-cell dispensing facilitates the cultivation of human gut bacteria.</title>
        <authorList>
            <person name="Afrizal A."/>
        </authorList>
    </citation>
    <scope>NUCLEOTIDE SEQUENCE [LARGE SCALE GENOMIC DNA]</scope>
    <source>
        <strain evidence="3 4">CLA-AA-H276</strain>
    </source>
</reference>
<evidence type="ECO:0000313" key="4">
    <source>
        <dbReference type="Proteomes" id="UP001198220"/>
    </source>
</evidence>
<name>A0AAE3A7D6_9FIRM</name>
<feature type="transmembrane region" description="Helical" evidence="1">
    <location>
        <begin position="145"/>
        <end position="177"/>
    </location>
</feature>
<feature type="transmembrane region" description="Helical" evidence="1">
    <location>
        <begin position="312"/>
        <end position="338"/>
    </location>
</feature>
<comment type="caution">
    <text evidence="3">The sequence shown here is derived from an EMBL/GenBank/DDBJ whole genome shotgun (WGS) entry which is preliminary data.</text>
</comment>
<evidence type="ECO:0000259" key="2">
    <source>
        <dbReference type="Pfam" id="PF01970"/>
    </source>
</evidence>
<feature type="transmembrane region" description="Helical" evidence="1">
    <location>
        <begin position="58"/>
        <end position="81"/>
    </location>
</feature>
<evidence type="ECO:0000313" key="3">
    <source>
        <dbReference type="EMBL" id="MCC2127351.1"/>
    </source>
</evidence>
<keyword evidence="4" id="KW-1185">Reference proteome</keyword>
<feature type="transmembrane region" description="Helical" evidence="1">
    <location>
        <begin position="458"/>
        <end position="483"/>
    </location>
</feature>
<dbReference type="RefSeq" id="WP_308460026.1">
    <property type="nucleotide sequence ID" value="NZ_JAJEPS010000019.1"/>
</dbReference>
<feature type="transmembrane region" description="Helical" evidence="1">
    <location>
        <begin position="255"/>
        <end position="276"/>
    </location>
</feature>
<proteinExistence type="predicted"/>
<accession>A0AAE3A7D6</accession>
<feature type="domain" description="DUF112" evidence="2">
    <location>
        <begin position="17"/>
        <end position="433"/>
    </location>
</feature>
<dbReference type="AlphaFoldDB" id="A0AAE3A7D6"/>
<dbReference type="PANTHER" id="PTHR35342:SF5">
    <property type="entry name" value="TRICARBOXYLIC TRANSPORT PROTEIN"/>
    <property type="match status" value="1"/>
</dbReference>
<protein>
    <submittedName>
        <fullName evidence="3">Tripartite tricarboxylate transporter permease</fullName>
    </submittedName>
</protein>